<gene>
    <name evidence="2" type="ORF">ACFOEK_20760</name>
</gene>
<reference evidence="3" key="1">
    <citation type="journal article" date="2019" name="Int. J. Syst. Evol. Microbiol.">
        <title>The Global Catalogue of Microorganisms (GCM) 10K type strain sequencing project: providing services to taxonomists for standard genome sequencing and annotation.</title>
        <authorList>
            <consortium name="The Broad Institute Genomics Platform"/>
            <consortium name="The Broad Institute Genome Sequencing Center for Infectious Disease"/>
            <person name="Wu L."/>
            <person name="Ma J."/>
        </authorList>
    </citation>
    <scope>NUCLEOTIDE SEQUENCE [LARGE SCALE GENOMIC DNA]</scope>
    <source>
        <strain evidence="3">KCTC 52438</strain>
    </source>
</reference>
<proteinExistence type="predicted"/>
<keyword evidence="1" id="KW-0812">Transmembrane</keyword>
<keyword evidence="1" id="KW-1133">Transmembrane helix</keyword>
<organism evidence="2 3">
    <name type="scientific">Litoribrevibacter euphylliae</name>
    <dbReference type="NCBI Taxonomy" id="1834034"/>
    <lineage>
        <taxon>Bacteria</taxon>
        <taxon>Pseudomonadati</taxon>
        <taxon>Pseudomonadota</taxon>
        <taxon>Gammaproteobacteria</taxon>
        <taxon>Oceanospirillales</taxon>
        <taxon>Oceanospirillaceae</taxon>
        <taxon>Litoribrevibacter</taxon>
    </lineage>
</organism>
<dbReference type="RefSeq" id="WP_386723403.1">
    <property type="nucleotide sequence ID" value="NZ_JBHRSZ010000009.1"/>
</dbReference>
<feature type="transmembrane region" description="Helical" evidence="1">
    <location>
        <begin position="9"/>
        <end position="29"/>
    </location>
</feature>
<accession>A0ABV7HHY0</accession>
<feature type="transmembrane region" description="Helical" evidence="1">
    <location>
        <begin position="57"/>
        <end position="76"/>
    </location>
</feature>
<evidence type="ECO:0000313" key="2">
    <source>
        <dbReference type="EMBL" id="MFC3153483.1"/>
    </source>
</evidence>
<comment type="caution">
    <text evidence="2">The sequence shown here is derived from an EMBL/GenBank/DDBJ whole genome shotgun (WGS) entry which is preliminary data.</text>
</comment>
<keyword evidence="1" id="KW-0472">Membrane</keyword>
<sequence>MEAYLPSKLFLLLIFPLIALISWGLFKVFPAGKLKVLLFKIRGVNGGNESKEEKRQVAIITCVLIFGFYAFLYFMLKAYS</sequence>
<dbReference type="Proteomes" id="UP001595476">
    <property type="component" value="Unassembled WGS sequence"/>
</dbReference>
<dbReference type="EMBL" id="JBHRSZ010000009">
    <property type="protein sequence ID" value="MFC3153483.1"/>
    <property type="molecule type" value="Genomic_DNA"/>
</dbReference>
<evidence type="ECO:0000256" key="1">
    <source>
        <dbReference type="SAM" id="Phobius"/>
    </source>
</evidence>
<evidence type="ECO:0000313" key="3">
    <source>
        <dbReference type="Proteomes" id="UP001595476"/>
    </source>
</evidence>
<name>A0ABV7HHY0_9GAMM</name>
<protein>
    <submittedName>
        <fullName evidence="2">Uncharacterized protein</fullName>
    </submittedName>
</protein>
<keyword evidence="3" id="KW-1185">Reference proteome</keyword>